<sequence length="236" mass="27031">MPLTETELKLVESMFMNNHSVKTVLQIMPHAVMSTLYRQKKTFDTYGSIHKPGTTSKRRLRKPTVPDAEADASPADSESPQPKDHLSESDRTVEMLFSQGCSVRVVQSWFPNKPKSSLYRMQKNFQAYGSVRKPELMYKKKGRPSAVTPEMKEWLMELVKDGKEMWQRDLVYELFTKFGVFVSASTISRLLKEQNVVKKMGSVESVDTDMASDDEEDEDEDTPVTNPNLDPLLRWA</sequence>
<organism evidence="2 3">
    <name type="scientific">Aureobasidium namibiae CBS 147.97</name>
    <dbReference type="NCBI Taxonomy" id="1043004"/>
    <lineage>
        <taxon>Eukaryota</taxon>
        <taxon>Fungi</taxon>
        <taxon>Dikarya</taxon>
        <taxon>Ascomycota</taxon>
        <taxon>Pezizomycotina</taxon>
        <taxon>Dothideomycetes</taxon>
        <taxon>Dothideomycetidae</taxon>
        <taxon>Dothideales</taxon>
        <taxon>Saccotheciaceae</taxon>
        <taxon>Aureobasidium</taxon>
    </lineage>
</organism>
<dbReference type="SUPFAM" id="SSF46689">
    <property type="entry name" value="Homeodomain-like"/>
    <property type="match status" value="1"/>
</dbReference>
<gene>
    <name evidence="2" type="ORF">M436DRAFT_70991</name>
</gene>
<name>A0A074WQR4_9PEZI</name>
<evidence type="ECO:0000313" key="3">
    <source>
        <dbReference type="Proteomes" id="UP000027730"/>
    </source>
</evidence>
<protein>
    <submittedName>
        <fullName evidence="2">Uncharacterized protein</fullName>
    </submittedName>
</protein>
<dbReference type="InterPro" id="IPR009057">
    <property type="entry name" value="Homeodomain-like_sf"/>
</dbReference>
<dbReference type="GeneID" id="25414862"/>
<dbReference type="RefSeq" id="XP_013429777.1">
    <property type="nucleotide sequence ID" value="XM_013574323.1"/>
</dbReference>
<feature type="compositionally biased region" description="Acidic residues" evidence="1">
    <location>
        <begin position="206"/>
        <end position="222"/>
    </location>
</feature>
<dbReference type="OrthoDB" id="3647574at2759"/>
<feature type="compositionally biased region" description="Low complexity" evidence="1">
    <location>
        <begin position="71"/>
        <end position="80"/>
    </location>
</feature>
<feature type="region of interest" description="Disordered" evidence="1">
    <location>
        <begin position="202"/>
        <end position="236"/>
    </location>
</feature>
<evidence type="ECO:0000313" key="2">
    <source>
        <dbReference type="EMBL" id="KEQ75505.1"/>
    </source>
</evidence>
<feature type="region of interest" description="Disordered" evidence="1">
    <location>
        <begin position="47"/>
        <end position="89"/>
    </location>
</feature>
<proteinExistence type="predicted"/>
<dbReference type="AlphaFoldDB" id="A0A074WQR4"/>
<accession>A0A074WQR4</accession>
<dbReference type="HOGENOM" id="CLU_1255748_0_0_1"/>
<dbReference type="EMBL" id="KL584705">
    <property type="protein sequence ID" value="KEQ75505.1"/>
    <property type="molecule type" value="Genomic_DNA"/>
</dbReference>
<keyword evidence="3" id="KW-1185">Reference proteome</keyword>
<reference evidence="2 3" key="1">
    <citation type="journal article" date="2014" name="BMC Genomics">
        <title>Genome sequencing of four Aureobasidium pullulans varieties: biotechnological potential, stress tolerance, and description of new species.</title>
        <authorList>
            <person name="Gostin Ar C."/>
            <person name="Ohm R.A."/>
            <person name="Kogej T."/>
            <person name="Sonjak S."/>
            <person name="Turk M."/>
            <person name="Zajc J."/>
            <person name="Zalar P."/>
            <person name="Grube M."/>
            <person name="Sun H."/>
            <person name="Han J."/>
            <person name="Sharma A."/>
            <person name="Chiniquy J."/>
            <person name="Ngan C.Y."/>
            <person name="Lipzen A."/>
            <person name="Barry K."/>
            <person name="Grigoriev I.V."/>
            <person name="Gunde-Cimerman N."/>
        </authorList>
    </citation>
    <scope>NUCLEOTIDE SEQUENCE [LARGE SCALE GENOMIC DNA]</scope>
    <source>
        <strain evidence="2 3">CBS 147.97</strain>
    </source>
</reference>
<dbReference type="Proteomes" id="UP000027730">
    <property type="component" value="Unassembled WGS sequence"/>
</dbReference>
<evidence type="ECO:0000256" key="1">
    <source>
        <dbReference type="SAM" id="MobiDB-lite"/>
    </source>
</evidence>